<protein>
    <submittedName>
        <fullName evidence="1">Uncharacterized protein</fullName>
    </submittedName>
</protein>
<reference evidence="1 2" key="1">
    <citation type="submission" date="2024-05" db="EMBL/GenBank/DDBJ databases">
        <authorList>
            <person name="Wallberg A."/>
        </authorList>
    </citation>
    <scope>NUCLEOTIDE SEQUENCE [LARGE SCALE GENOMIC DNA]</scope>
</reference>
<proteinExistence type="predicted"/>
<comment type="caution">
    <text evidence="1">The sequence shown here is derived from an EMBL/GenBank/DDBJ whole genome shotgun (WGS) entry which is preliminary data.</text>
</comment>
<dbReference type="Proteomes" id="UP001497623">
    <property type="component" value="Unassembled WGS sequence"/>
</dbReference>
<keyword evidence="2" id="KW-1185">Reference proteome</keyword>
<evidence type="ECO:0000313" key="1">
    <source>
        <dbReference type="EMBL" id="CAL4093889.1"/>
    </source>
</evidence>
<gene>
    <name evidence="1" type="ORF">MNOR_LOCUS14999</name>
</gene>
<dbReference type="AlphaFoldDB" id="A0AAV2QR72"/>
<organism evidence="1 2">
    <name type="scientific">Meganyctiphanes norvegica</name>
    <name type="common">Northern krill</name>
    <name type="synonym">Thysanopoda norvegica</name>
    <dbReference type="NCBI Taxonomy" id="48144"/>
    <lineage>
        <taxon>Eukaryota</taxon>
        <taxon>Metazoa</taxon>
        <taxon>Ecdysozoa</taxon>
        <taxon>Arthropoda</taxon>
        <taxon>Crustacea</taxon>
        <taxon>Multicrustacea</taxon>
        <taxon>Malacostraca</taxon>
        <taxon>Eumalacostraca</taxon>
        <taxon>Eucarida</taxon>
        <taxon>Euphausiacea</taxon>
        <taxon>Euphausiidae</taxon>
        <taxon>Meganyctiphanes</taxon>
    </lineage>
</organism>
<name>A0AAV2QR72_MEGNR</name>
<dbReference type="EMBL" id="CAXKWB010009211">
    <property type="protein sequence ID" value="CAL4093889.1"/>
    <property type="molecule type" value="Genomic_DNA"/>
</dbReference>
<evidence type="ECO:0000313" key="2">
    <source>
        <dbReference type="Proteomes" id="UP001497623"/>
    </source>
</evidence>
<accession>A0AAV2QR72</accession>
<feature type="non-terminal residue" evidence="1">
    <location>
        <position position="1"/>
    </location>
</feature>
<sequence>GCMYGGKEYSTGETIAYGCSIHQCELSRFVSYPDPTCCVVDGSAYPSGSKWQDECLTYYCDSGLIKKVDRQICKEKCQEDQGCQGNQIEFQIQMQPMQLMQPIQQPQPCQSCCMVGAITVQNGQTWMDNCNAHSCNQGAISTSIIANCK</sequence>